<accession>A0A4Q7PG56</accession>
<dbReference type="AlphaFoldDB" id="A0A4Q7PG56"/>
<proteinExistence type="predicted"/>
<dbReference type="SUPFAM" id="SSF49785">
    <property type="entry name" value="Galactose-binding domain-like"/>
    <property type="match status" value="2"/>
</dbReference>
<dbReference type="EMBL" id="SGXE01000001">
    <property type="protein sequence ID" value="RZS99474.1"/>
    <property type="molecule type" value="Genomic_DNA"/>
</dbReference>
<dbReference type="InterPro" id="IPR008979">
    <property type="entry name" value="Galactose-bd-like_sf"/>
</dbReference>
<sequence>MKYLKIIIGLFLSLTVIVSCKEDDSFEYLDAVEAPSNITALVNITQDNTGFVTIIPTGKGAVSFDVYFGDGTLEPVNVTPGEKAEHIYEEGSYELRIVGKSVSGKTTEAVQPLVVSFNPPQNLEVLIENDAAVSKQVNVTATAEFAVSYDVYFGENADDTPVSANIGDTVSYIYENAGTYTIRVVARGGAIETTEYTEEFTVTEILQPVASAPAPPARSTQDVISIFSAAYDDVAGTDYFPDWGQGSQGSSWSSFDLNGDEMLQYINLSYQGIQFGSPVDVSNMEFIHLDVWTSGDVSRIETSLISVSNGERPVWSDLTAGEWTSIDIPISAYTDQNGFTVADIHQLKFVGDPWAAGTVFIDNIYFYRAPTEVINFPINFESNNLTYTWSGFGNADFGPIPASTVNNPDPSGMNFSNTVVEIQKPAGAQVWAGASMNLSGTADFSNGTTVTMKVWSPRAGVPVLFKMEDQTSAPDGNGNPSVFVEVQATTTVANAWEELSFDLTSYNGFSTSIPYSNVIIFPDFGNMGAGEAFYFDDIEIASLKLPLNFEVSTLTYTWAGFGDPNFGPIPAATATNPDQTGLNTSATVTEIQKPTGSQVWAGASLALDGPVDFSNGTTISLKVWSPRAGVPILFKMEDTTSPPDGNGNPTVFVEVQSSTTVANSWEEITFDLTSFNGFSTDISYYNVIIFPDFGNMGAGETFYFDDIFLTN</sequence>
<evidence type="ECO:0008006" key="3">
    <source>
        <dbReference type="Google" id="ProtNLM"/>
    </source>
</evidence>
<comment type="caution">
    <text evidence="1">The sequence shown here is derived from an EMBL/GenBank/DDBJ whole genome shotgun (WGS) entry which is preliminary data.</text>
</comment>
<dbReference type="Gene3D" id="2.60.40.10">
    <property type="entry name" value="Immunoglobulins"/>
    <property type="match status" value="1"/>
</dbReference>
<evidence type="ECO:0000313" key="2">
    <source>
        <dbReference type="Proteomes" id="UP000292262"/>
    </source>
</evidence>
<name>A0A4Q7PG56_9FLAO</name>
<evidence type="ECO:0000313" key="1">
    <source>
        <dbReference type="EMBL" id="RZS99474.1"/>
    </source>
</evidence>
<organism evidence="1 2">
    <name type="scientific">Aquimarina brevivitae</name>
    <dbReference type="NCBI Taxonomy" id="323412"/>
    <lineage>
        <taxon>Bacteria</taxon>
        <taxon>Pseudomonadati</taxon>
        <taxon>Bacteroidota</taxon>
        <taxon>Flavobacteriia</taxon>
        <taxon>Flavobacteriales</taxon>
        <taxon>Flavobacteriaceae</taxon>
        <taxon>Aquimarina</taxon>
    </lineage>
</organism>
<protein>
    <recommendedName>
        <fullName evidence="3">PKD domain-containing protein</fullName>
    </recommendedName>
</protein>
<keyword evidence="2" id="KW-1185">Reference proteome</keyword>
<dbReference type="Proteomes" id="UP000292262">
    <property type="component" value="Unassembled WGS sequence"/>
</dbReference>
<reference evidence="1 2" key="1">
    <citation type="submission" date="2019-02" db="EMBL/GenBank/DDBJ databases">
        <title>Genomic Encyclopedia of Type Strains, Phase IV (KMG-IV): sequencing the most valuable type-strain genomes for metagenomic binning, comparative biology and taxonomic classification.</title>
        <authorList>
            <person name="Goeker M."/>
        </authorList>
    </citation>
    <scope>NUCLEOTIDE SEQUENCE [LARGE SCALE GENOMIC DNA]</scope>
    <source>
        <strain evidence="1 2">DSM 17196</strain>
    </source>
</reference>
<gene>
    <name evidence="1" type="ORF">EV197_0692</name>
</gene>
<dbReference type="Gene3D" id="2.60.120.430">
    <property type="entry name" value="Galactose-binding lectin"/>
    <property type="match status" value="2"/>
</dbReference>
<dbReference type="InterPro" id="IPR013783">
    <property type="entry name" value="Ig-like_fold"/>
</dbReference>
<dbReference type="PROSITE" id="PS51257">
    <property type="entry name" value="PROKAR_LIPOPROTEIN"/>
    <property type="match status" value="1"/>
</dbReference>